<proteinExistence type="predicted"/>
<name>A0A344L503_9PSEU</name>
<feature type="domain" description="ARB-07466-like C-terminal" evidence="2">
    <location>
        <begin position="106"/>
        <end position="200"/>
    </location>
</feature>
<gene>
    <name evidence="3" type="ORF">A4R43_11675</name>
</gene>
<dbReference type="RefSeq" id="WP_162788414.1">
    <property type="nucleotide sequence ID" value="NZ_CP015163.1"/>
</dbReference>
<dbReference type="KEGG" id="aab:A4R43_11675"/>
<sequence>MPGRHRKKVASWKAPAGLGAGVAAALVVPVWLAGGPWESPENGVAMAMQAPPPPPPALPAPALSTTPPPATTTTTPPTSSTTTTTPPPATTSEKTPEPEQCGTSLAGTKPHVAKVGNHIKAKFGVDDIGGAAGRAGASDHPAGLALDFMVGTAKGNEIADYLLENQKEFGITYVIWRQRYNDGSGWSTMEDRGGETANHYDHVHVSFRSGASVDVTC</sequence>
<keyword evidence="4" id="KW-1185">Reference proteome</keyword>
<protein>
    <recommendedName>
        <fullName evidence="2">ARB-07466-like C-terminal domain-containing protein</fullName>
    </recommendedName>
</protein>
<dbReference type="EMBL" id="CP015163">
    <property type="protein sequence ID" value="AXB43127.1"/>
    <property type="molecule type" value="Genomic_DNA"/>
</dbReference>
<reference evidence="3 4" key="1">
    <citation type="submission" date="2016-04" db="EMBL/GenBank/DDBJ databases">
        <title>Complete genome sequence and analysis of deep-sea sediment isolate, Amycolatopsis sp. WP1.</title>
        <authorList>
            <person name="Wang H."/>
            <person name="Chen S."/>
            <person name="Wu Q."/>
        </authorList>
    </citation>
    <scope>NUCLEOTIDE SEQUENCE [LARGE SCALE GENOMIC DNA]</scope>
    <source>
        <strain evidence="3 4">WP1</strain>
    </source>
</reference>
<feature type="region of interest" description="Disordered" evidence="1">
    <location>
        <begin position="43"/>
        <end position="108"/>
    </location>
</feature>
<dbReference type="Proteomes" id="UP000250434">
    <property type="component" value="Chromosome"/>
</dbReference>
<evidence type="ECO:0000256" key="1">
    <source>
        <dbReference type="SAM" id="MobiDB-lite"/>
    </source>
</evidence>
<feature type="compositionally biased region" description="Low complexity" evidence="1">
    <location>
        <begin position="60"/>
        <end position="84"/>
    </location>
</feature>
<evidence type="ECO:0000313" key="3">
    <source>
        <dbReference type="EMBL" id="AXB43127.1"/>
    </source>
</evidence>
<organism evidence="3 4">
    <name type="scientific">Amycolatopsis albispora</name>
    <dbReference type="NCBI Taxonomy" id="1804986"/>
    <lineage>
        <taxon>Bacteria</taxon>
        <taxon>Bacillati</taxon>
        <taxon>Actinomycetota</taxon>
        <taxon>Actinomycetes</taxon>
        <taxon>Pseudonocardiales</taxon>
        <taxon>Pseudonocardiaceae</taxon>
        <taxon>Amycolatopsis</taxon>
    </lineage>
</organism>
<accession>A0A344L503</accession>
<evidence type="ECO:0000313" key="4">
    <source>
        <dbReference type="Proteomes" id="UP000250434"/>
    </source>
</evidence>
<evidence type="ECO:0000259" key="2">
    <source>
        <dbReference type="Pfam" id="PF26571"/>
    </source>
</evidence>
<feature type="compositionally biased region" description="Pro residues" evidence="1">
    <location>
        <begin position="50"/>
        <end position="59"/>
    </location>
</feature>
<dbReference type="Pfam" id="PF26571">
    <property type="entry name" value="VldE"/>
    <property type="match status" value="1"/>
</dbReference>
<dbReference type="AlphaFoldDB" id="A0A344L503"/>
<dbReference type="InterPro" id="IPR058593">
    <property type="entry name" value="ARB_07466-like_C"/>
</dbReference>